<proteinExistence type="predicted"/>
<sequence length="246" mass="26602">MRQDSLMSADSGSGPDLDLVQVGPIEVDPAVLGGSGSSLWDLIGDRRVEMRSPDEVLDLPRHGWRRLVPSRDDGAGSREVFAAPHGQVSEAWTLVFLSDSAGAWRVSTDPGPIRVHRCRAARRVGLELRWPGEFTCKAGALPGVSIDLVNAGDRMWVNYAGDHMTVHGWVLDEEGEPMKPGLSLFSQAPTLPDIEPGDRISLRVDIATRDIEDFPPGRYAVIAELHDLGLMSSPGTLILVDPTPGT</sequence>
<protein>
    <submittedName>
        <fullName evidence="1">Uncharacterized protein</fullName>
    </submittedName>
</protein>
<geneLocation type="plasmid" evidence="1 2">
    <name>pROB01</name>
</geneLocation>
<dbReference type="Proteomes" id="UP000002212">
    <property type="component" value="Plasmid pROB01"/>
</dbReference>
<keyword evidence="1" id="KW-0614">Plasmid</keyword>
<evidence type="ECO:0000313" key="1">
    <source>
        <dbReference type="EMBL" id="BAH56045.1"/>
    </source>
</evidence>
<dbReference type="AlphaFoldDB" id="C1BCJ0"/>
<dbReference type="PATRIC" id="fig|632772.20.peg.8309"/>
<dbReference type="HOGENOM" id="CLU_1128359_0_0_11"/>
<dbReference type="KEGG" id="rop:ROP_pROB01-05460"/>
<name>C1BCJ0_RHOOB</name>
<gene>
    <name evidence="1" type="ordered locus">ROP_pROB01-05460</name>
</gene>
<organism evidence="1 2">
    <name type="scientific">Rhodococcus opacus (strain B4)</name>
    <dbReference type="NCBI Taxonomy" id="632772"/>
    <lineage>
        <taxon>Bacteria</taxon>
        <taxon>Bacillati</taxon>
        <taxon>Actinomycetota</taxon>
        <taxon>Actinomycetes</taxon>
        <taxon>Mycobacteriales</taxon>
        <taxon>Nocardiaceae</taxon>
        <taxon>Rhodococcus</taxon>
    </lineage>
</organism>
<evidence type="ECO:0000313" key="2">
    <source>
        <dbReference type="Proteomes" id="UP000002212"/>
    </source>
</evidence>
<reference evidence="1 2" key="1">
    <citation type="submission" date="2009-03" db="EMBL/GenBank/DDBJ databases">
        <title>Comparison of the complete genome sequences of Rhodococcus erythropolis PR4 and Rhodococcus opacus B4.</title>
        <authorList>
            <person name="Takarada H."/>
            <person name="Sekine M."/>
            <person name="Hosoyama A."/>
            <person name="Yamada R."/>
            <person name="Fujisawa T."/>
            <person name="Omata S."/>
            <person name="Shimizu A."/>
            <person name="Tsukatani N."/>
            <person name="Tanikawa S."/>
            <person name="Fujita N."/>
            <person name="Harayama S."/>
        </authorList>
    </citation>
    <scope>NUCLEOTIDE SEQUENCE [LARGE SCALE GENOMIC DNA]</scope>
    <source>
        <strain evidence="1 2">B4</strain>
        <plasmid evidence="1 2">pROB01</plasmid>
    </source>
</reference>
<dbReference type="EMBL" id="AP011116">
    <property type="protein sequence ID" value="BAH56045.1"/>
    <property type="molecule type" value="Genomic_DNA"/>
</dbReference>
<accession>C1BCJ0</accession>